<keyword evidence="3" id="KW-1185">Reference proteome</keyword>
<dbReference type="EMBL" id="MCFG01000414">
    <property type="protein sequence ID" value="ORX69829.1"/>
    <property type="molecule type" value="Genomic_DNA"/>
</dbReference>
<dbReference type="Gene3D" id="3.30.160.20">
    <property type="match status" value="1"/>
</dbReference>
<reference evidence="2 3" key="1">
    <citation type="submission" date="2016-08" db="EMBL/GenBank/DDBJ databases">
        <title>A Parts List for Fungal Cellulosomes Revealed by Comparative Genomics.</title>
        <authorList>
            <consortium name="DOE Joint Genome Institute"/>
            <person name="Haitjema C.H."/>
            <person name="Gilmore S.P."/>
            <person name="Henske J.K."/>
            <person name="Solomon K.V."/>
            <person name="De Groot R."/>
            <person name="Kuo A."/>
            <person name="Mondo S.J."/>
            <person name="Salamov A.A."/>
            <person name="Labutti K."/>
            <person name="Zhao Z."/>
            <person name="Chiniquy J."/>
            <person name="Barry K."/>
            <person name="Brewer H.M."/>
            <person name="Purvine S.O."/>
            <person name="Wright A.T."/>
            <person name="Boxma B."/>
            <person name="Van Alen T."/>
            <person name="Hackstein J.H."/>
            <person name="Baker S.E."/>
            <person name="Grigoriev I.V."/>
            <person name="O'Malley M.A."/>
        </authorList>
    </citation>
    <scope>NUCLEOTIDE SEQUENCE [LARGE SCALE GENOMIC DNA]</scope>
    <source>
        <strain evidence="2 3">S4</strain>
    </source>
</reference>
<dbReference type="Proteomes" id="UP000193944">
    <property type="component" value="Unassembled WGS sequence"/>
</dbReference>
<sequence length="179" mass="21618">MIKKKDLEFKKVKKIINENNQVIKNYKYEAYYSGMKIVETKYYSRKKIALKSIKKLSKEYLKLLKQKFKNNDSESEEGEIESKNIYQDNKDNENALSFLPEFLDYNKSLNQSRTYSIYLYQFFQKFKIDHEYIFENIGNLYLCKLRINNKYFITEGPFIRKMDAKENVSKKACDYLKIS</sequence>
<evidence type="ECO:0000313" key="2">
    <source>
        <dbReference type="EMBL" id="ORX69829.1"/>
    </source>
</evidence>
<dbReference type="SUPFAM" id="SSF54768">
    <property type="entry name" value="dsRNA-binding domain-like"/>
    <property type="match status" value="1"/>
</dbReference>
<organism evidence="2 3">
    <name type="scientific">Anaeromyces robustus</name>
    <dbReference type="NCBI Taxonomy" id="1754192"/>
    <lineage>
        <taxon>Eukaryota</taxon>
        <taxon>Fungi</taxon>
        <taxon>Fungi incertae sedis</taxon>
        <taxon>Chytridiomycota</taxon>
        <taxon>Chytridiomycota incertae sedis</taxon>
        <taxon>Neocallimastigomycetes</taxon>
        <taxon>Neocallimastigales</taxon>
        <taxon>Neocallimastigaceae</taxon>
        <taxon>Anaeromyces</taxon>
    </lineage>
</organism>
<dbReference type="OrthoDB" id="2167284at2759"/>
<name>A0A1Y1W8I0_9FUNG</name>
<dbReference type="EMBL" id="MCFG01000755">
    <property type="protein sequence ID" value="ORX47674.1"/>
    <property type="molecule type" value="Genomic_DNA"/>
</dbReference>
<accession>A0A1Y1W8I0</accession>
<dbReference type="AlphaFoldDB" id="A0A1Y1W8I0"/>
<comment type="caution">
    <text evidence="2">The sequence shown here is derived from an EMBL/GenBank/DDBJ whole genome shotgun (WGS) entry which is preliminary data.</text>
</comment>
<gene>
    <name evidence="2" type="ORF">BCR32DRAFT_272415</name>
    <name evidence="1" type="ORF">BCR32DRAFT_273622</name>
</gene>
<evidence type="ECO:0000313" key="1">
    <source>
        <dbReference type="EMBL" id="ORX47674.1"/>
    </source>
</evidence>
<evidence type="ECO:0000313" key="3">
    <source>
        <dbReference type="Proteomes" id="UP000193944"/>
    </source>
</evidence>
<reference evidence="2 3" key="2">
    <citation type="submission" date="2016-08" db="EMBL/GenBank/DDBJ databases">
        <title>Pervasive Adenine N6-methylation of Active Genes in Fungi.</title>
        <authorList>
            <consortium name="DOE Joint Genome Institute"/>
            <person name="Mondo S.J."/>
            <person name="Dannebaum R.O."/>
            <person name="Kuo R.C."/>
            <person name="Labutti K."/>
            <person name="Haridas S."/>
            <person name="Kuo A."/>
            <person name="Salamov A."/>
            <person name="Ahrendt S.R."/>
            <person name="Lipzen A."/>
            <person name="Sullivan W."/>
            <person name="Andreopoulos W.B."/>
            <person name="Clum A."/>
            <person name="Lindquist E."/>
            <person name="Daum C."/>
            <person name="Ramamoorthy G.K."/>
            <person name="Gryganskyi A."/>
            <person name="Culley D."/>
            <person name="Magnuson J.K."/>
            <person name="James T.Y."/>
            <person name="O'Malley M.A."/>
            <person name="Stajich J.E."/>
            <person name="Spatafora J.W."/>
            <person name="Visel A."/>
            <person name="Grigoriev I.V."/>
        </authorList>
    </citation>
    <scope>NUCLEOTIDE SEQUENCE [LARGE SCALE GENOMIC DNA]</scope>
    <source>
        <strain evidence="2 3">S4</strain>
    </source>
</reference>
<protein>
    <recommendedName>
        <fullName evidence="4">DRBM domain-containing protein</fullName>
    </recommendedName>
</protein>
<evidence type="ECO:0008006" key="4">
    <source>
        <dbReference type="Google" id="ProtNLM"/>
    </source>
</evidence>
<proteinExistence type="predicted"/>